<dbReference type="EMBL" id="CM007385">
    <property type="protein sequence ID" value="ONK69021.1"/>
    <property type="molecule type" value="Genomic_DNA"/>
</dbReference>
<reference evidence="3" key="1">
    <citation type="journal article" date="2017" name="Nat. Commun.">
        <title>The asparagus genome sheds light on the origin and evolution of a young Y chromosome.</title>
        <authorList>
            <person name="Harkess A."/>
            <person name="Zhou J."/>
            <person name="Xu C."/>
            <person name="Bowers J.E."/>
            <person name="Van der Hulst R."/>
            <person name="Ayyampalayam S."/>
            <person name="Mercati F."/>
            <person name="Riccardi P."/>
            <person name="McKain M.R."/>
            <person name="Kakrana A."/>
            <person name="Tang H."/>
            <person name="Ray J."/>
            <person name="Groenendijk J."/>
            <person name="Arikit S."/>
            <person name="Mathioni S.M."/>
            <person name="Nakano M."/>
            <person name="Shan H."/>
            <person name="Telgmann-Rauber A."/>
            <person name="Kanno A."/>
            <person name="Yue Z."/>
            <person name="Chen H."/>
            <person name="Li W."/>
            <person name="Chen Y."/>
            <person name="Xu X."/>
            <person name="Zhang Y."/>
            <person name="Luo S."/>
            <person name="Chen H."/>
            <person name="Gao J."/>
            <person name="Mao Z."/>
            <person name="Pires J.C."/>
            <person name="Luo M."/>
            <person name="Kudrna D."/>
            <person name="Wing R.A."/>
            <person name="Meyers B.C."/>
            <person name="Yi K."/>
            <person name="Kong H."/>
            <person name="Lavrijsen P."/>
            <person name="Sunseri F."/>
            <person name="Falavigna A."/>
            <person name="Ye Y."/>
            <person name="Leebens-Mack J.H."/>
            <person name="Chen G."/>
        </authorList>
    </citation>
    <scope>NUCLEOTIDE SEQUENCE [LARGE SCALE GENOMIC DNA]</scope>
    <source>
        <strain evidence="3">cv. DH0086</strain>
    </source>
</reference>
<evidence type="ECO:0000256" key="1">
    <source>
        <dbReference type="SAM" id="MobiDB-lite"/>
    </source>
</evidence>
<feature type="compositionally biased region" description="Basic and acidic residues" evidence="1">
    <location>
        <begin position="25"/>
        <end position="37"/>
    </location>
</feature>
<evidence type="ECO:0000313" key="2">
    <source>
        <dbReference type="EMBL" id="ONK69021.1"/>
    </source>
</evidence>
<dbReference type="Proteomes" id="UP000243459">
    <property type="component" value="Chromosome 5"/>
</dbReference>
<gene>
    <name evidence="2" type="ORF">A4U43_C05F18460</name>
</gene>
<sequence>MKKSEAAIHILPEKDMPRYVHEEIKQEPRKMKAKREEEVDPESSLRKKRVKKEERSHSTVVLTEAYDKLSILNEAYKQELIARDIDTMAIKANIEKKITEWKQGREKKDEEAILEGRVAMNIEALQRESDMLWARLAAQIICEGREWKKLRLKLDIDDPEYLLYFGDNDVPLIEWKY</sequence>
<dbReference type="Gramene" id="ONK69021">
    <property type="protein sequence ID" value="ONK69021"/>
    <property type="gene ID" value="A4U43_C05F18460"/>
</dbReference>
<feature type="region of interest" description="Disordered" evidence="1">
    <location>
        <begin position="25"/>
        <end position="53"/>
    </location>
</feature>
<proteinExistence type="predicted"/>
<protein>
    <submittedName>
        <fullName evidence="2">Uncharacterized protein</fullName>
    </submittedName>
</protein>
<name>A0A5P1EWY9_ASPOF</name>
<accession>A0A5P1EWY9</accession>
<keyword evidence="3" id="KW-1185">Reference proteome</keyword>
<evidence type="ECO:0000313" key="3">
    <source>
        <dbReference type="Proteomes" id="UP000243459"/>
    </source>
</evidence>
<dbReference type="AlphaFoldDB" id="A0A5P1EWY9"/>
<organism evidence="2 3">
    <name type="scientific">Asparagus officinalis</name>
    <name type="common">Garden asparagus</name>
    <dbReference type="NCBI Taxonomy" id="4686"/>
    <lineage>
        <taxon>Eukaryota</taxon>
        <taxon>Viridiplantae</taxon>
        <taxon>Streptophyta</taxon>
        <taxon>Embryophyta</taxon>
        <taxon>Tracheophyta</taxon>
        <taxon>Spermatophyta</taxon>
        <taxon>Magnoliopsida</taxon>
        <taxon>Liliopsida</taxon>
        <taxon>Asparagales</taxon>
        <taxon>Asparagaceae</taxon>
        <taxon>Asparagoideae</taxon>
        <taxon>Asparagus</taxon>
    </lineage>
</organism>